<dbReference type="Gene3D" id="3.40.390.10">
    <property type="entry name" value="Collagenase (Catalytic Domain)"/>
    <property type="match status" value="1"/>
</dbReference>
<dbReference type="Pfam" id="PF01431">
    <property type="entry name" value="Peptidase_M13"/>
    <property type="match status" value="1"/>
</dbReference>
<dbReference type="InterPro" id="IPR000718">
    <property type="entry name" value="Peptidase_M13"/>
</dbReference>
<name>A0A511XMA6_9PROT</name>
<evidence type="ECO:0000259" key="10">
    <source>
        <dbReference type="Pfam" id="PF05649"/>
    </source>
</evidence>
<organism evidence="11 12">
    <name type="scientific">Acetobacter oeni</name>
    <dbReference type="NCBI Taxonomy" id="304077"/>
    <lineage>
        <taxon>Bacteria</taxon>
        <taxon>Pseudomonadati</taxon>
        <taxon>Pseudomonadota</taxon>
        <taxon>Alphaproteobacteria</taxon>
        <taxon>Acetobacterales</taxon>
        <taxon>Acetobacteraceae</taxon>
        <taxon>Acetobacter</taxon>
    </lineage>
</organism>
<keyword evidence="4" id="KW-0479">Metal-binding</keyword>
<comment type="cofactor">
    <cofactor evidence="1">
        <name>Zn(2+)</name>
        <dbReference type="ChEBI" id="CHEBI:29105"/>
    </cofactor>
</comment>
<evidence type="ECO:0000256" key="4">
    <source>
        <dbReference type="ARBA" id="ARBA00022723"/>
    </source>
</evidence>
<feature type="domain" description="Peptidase M13 C-terminal" evidence="9">
    <location>
        <begin position="493"/>
        <end position="694"/>
    </location>
</feature>
<feature type="signal peptide" evidence="8">
    <location>
        <begin position="1"/>
        <end position="31"/>
    </location>
</feature>
<dbReference type="PANTHER" id="PTHR11733:SF167">
    <property type="entry name" value="FI17812P1-RELATED"/>
    <property type="match status" value="1"/>
</dbReference>
<dbReference type="InterPro" id="IPR018497">
    <property type="entry name" value="Peptidase_M13_C"/>
</dbReference>
<evidence type="ECO:0000256" key="8">
    <source>
        <dbReference type="SAM" id="SignalP"/>
    </source>
</evidence>
<dbReference type="RefSeq" id="WP_173572098.1">
    <property type="nucleotide sequence ID" value="NZ_BJYG01000031.1"/>
</dbReference>
<sequence length="697" mass="76589">MLFHKPGHATLRRAGRRGFMLATCLAMSAMAVPAAPAQTTGAAAIRPWGFDLNGRNTSVRPGDNFFDYADGKAVRALVIPADRTSFGAFDRLRELSQQRVRDILTSLAKTPSASPLSSDEKLAAFYTTFMDETAIEKLGAAPLSADLAAIRAVKTPADFARLLGTGQTTFQTSGFSLGIMPDAKDPTRFAVYVDQDGLGMPDRDYYLKPEFAAKKQAYQAYIVKMLGLAGWPDAVARAGDIVALETSIAGVHWARADMRDPDKTYNARSLTELTALAQGFDWTSWLSGAGISPQQADAAKLIVGEPSAIAGQAKILGAAKLPVLQAWLAFHLAGNAATYLSSPFVNASYEFNRKTLAGQPQLAVRWKRGADVTESAMGWAIGKIYVDRYFPPESKAKMEALTKQLKAAFRIRLQNNSWMAPATKQHALTKLDNFEIQIGYPKKWRDYDGLTIRPGDAYGNAARAGAFEWAYWLSHLGKPVDRDEWDMTPQTVNAYNNPVFNEVVFPASILQPPFFDPNADTAINFGAIGGVIGHEMTHGFDDEGRKFDEHGRLSDWWTKEDAARFEKLGERFAAQYDAFQVLPGVHLNGKLTMGENIADLGGLTLALDAYRLSPDGKSSAARDGLTGDQRVFLGWAQVWRMKVRDDRARQLATIDPHSAPMARVNLPMHNIDAWYKAWNVQPGQALYLAPDARVKIW</sequence>
<dbReference type="PROSITE" id="PS51318">
    <property type="entry name" value="TAT"/>
    <property type="match status" value="1"/>
</dbReference>
<evidence type="ECO:0000313" key="12">
    <source>
        <dbReference type="Proteomes" id="UP000321746"/>
    </source>
</evidence>
<keyword evidence="12" id="KW-1185">Reference proteome</keyword>
<comment type="caution">
    <text evidence="11">The sequence shown here is derived from an EMBL/GenBank/DDBJ whole genome shotgun (WGS) entry which is preliminary data.</text>
</comment>
<dbReference type="GO" id="GO:0004222">
    <property type="term" value="F:metalloendopeptidase activity"/>
    <property type="evidence" value="ECO:0007669"/>
    <property type="project" value="InterPro"/>
</dbReference>
<feature type="chain" id="PRO_5021851308" evidence="8">
    <location>
        <begin position="32"/>
        <end position="697"/>
    </location>
</feature>
<dbReference type="InterPro" id="IPR008753">
    <property type="entry name" value="Peptidase_M13_N"/>
</dbReference>
<keyword evidence="7 11" id="KW-0482">Metalloprotease</keyword>
<protein>
    <submittedName>
        <fullName evidence="11">Zinc metalloprotease</fullName>
    </submittedName>
</protein>
<accession>A0A511XMA6</accession>
<keyword evidence="6" id="KW-0862">Zinc</keyword>
<dbReference type="InterPro" id="IPR042089">
    <property type="entry name" value="Peptidase_M13_dom_2"/>
</dbReference>
<evidence type="ECO:0000256" key="2">
    <source>
        <dbReference type="ARBA" id="ARBA00007357"/>
    </source>
</evidence>
<dbReference type="PRINTS" id="PR00786">
    <property type="entry name" value="NEPRILYSIN"/>
</dbReference>
<dbReference type="GO" id="GO:0016485">
    <property type="term" value="P:protein processing"/>
    <property type="evidence" value="ECO:0007669"/>
    <property type="project" value="TreeGrafter"/>
</dbReference>
<evidence type="ECO:0000256" key="1">
    <source>
        <dbReference type="ARBA" id="ARBA00001947"/>
    </source>
</evidence>
<dbReference type="PROSITE" id="PS51885">
    <property type="entry name" value="NEPRILYSIN"/>
    <property type="match status" value="1"/>
</dbReference>
<dbReference type="Pfam" id="PF05649">
    <property type="entry name" value="Peptidase_M13_N"/>
    <property type="match status" value="1"/>
</dbReference>
<proteinExistence type="inferred from homology"/>
<reference evidence="11 12" key="1">
    <citation type="submission" date="2019-07" db="EMBL/GenBank/DDBJ databases">
        <title>Whole genome shotgun sequence of Acetobacter oeni NBRC 105207.</title>
        <authorList>
            <person name="Hosoyama A."/>
            <person name="Uohara A."/>
            <person name="Ohji S."/>
            <person name="Ichikawa N."/>
        </authorList>
    </citation>
    <scope>NUCLEOTIDE SEQUENCE [LARGE SCALE GENOMIC DNA]</scope>
    <source>
        <strain evidence="11 12">NBRC 105207</strain>
    </source>
</reference>
<evidence type="ECO:0000313" key="11">
    <source>
        <dbReference type="EMBL" id="GEN64061.1"/>
    </source>
</evidence>
<keyword evidence="3 11" id="KW-0645">Protease</keyword>
<dbReference type="Gene3D" id="1.10.1380.10">
    <property type="entry name" value="Neutral endopeptidase , domain2"/>
    <property type="match status" value="1"/>
</dbReference>
<evidence type="ECO:0000259" key="9">
    <source>
        <dbReference type="Pfam" id="PF01431"/>
    </source>
</evidence>
<keyword evidence="5" id="KW-0378">Hydrolase</keyword>
<dbReference type="CDD" id="cd08662">
    <property type="entry name" value="M13"/>
    <property type="match status" value="1"/>
</dbReference>
<dbReference type="SUPFAM" id="SSF55486">
    <property type="entry name" value="Metalloproteases ('zincins'), catalytic domain"/>
    <property type="match status" value="1"/>
</dbReference>
<feature type="domain" description="Peptidase M13 N-terminal" evidence="10">
    <location>
        <begin position="61"/>
        <end position="441"/>
    </location>
</feature>
<dbReference type="GO" id="GO:0005886">
    <property type="term" value="C:plasma membrane"/>
    <property type="evidence" value="ECO:0007669"/>
    <property type="project" value="TreeGrafter"/>
</dbReference>
<evidence type="ECO:0000256" key="7">
    <source>
        <dbReference type="ARBA" id="ARBA00023049"/>
    </source>
</evidence>
<evidence type="ECO:0000256" key="3">
    <source>
        <dbReference type="ARBA" id="ARBA00022670"/>
    </source>
</evidence>
<comment type="similarity">
    <text evidence="2">Belongs to the peptidase M13 family.</text>
</comment>
<dbReference type="PANTHER" id="PTHR11733">
    <property type="entry name" value="ZINC METALLOPROTEASE FAMILY M13 NEPRILYSIN-RELATED"/>
    <property type="match status" value="1"/>
</dbReference>
<gene>
    <name evidence="11" type="ORF">AOE01nite_22850</name>
</gene>
<dbReference type="EMBL" id="BJYG01000031">
    <property type="protein sequence ID" value="GEN64061.1"/>
    <property type="molecule type" value="Genomic_DNA"/>
</dbReference>
<dbReference type="InterPro" id="IPR024079">
    <property type="entry name" value="MetalloPept_cat_dom_sf"/>
</dbReference>
<dbReference type="Proteomes" id="UP000321746">
    <property type="component" value="Unassembled WGS sequence"/>
</dbReference>
<dbReference type="InterPro" id="IPR006311">
    <property type="entry name" value="TAT_signal"/>
</dbReference>
<keyword evidence="8" id="KW-0732">Signal</keyword>
<dbReference type="AlphaFoldDB" id="A0A511XMA6"/>
<evidence type="ECO:0000256" key="5">
    <source>
        <dbReference type="ARBA" id="ARBA00022801"/>
    </source>
</evidence>
<evidence type="ECO:0000256" key="6">
    <source>
        <dbReference type="ARBA" id="ARBA00022833"/>
    </source>
</evidence>
<dbReference type="GO" id="GO:0046872">
    <property type="term" value="F:metal ion binding"/>
    <property type="evidence" value="ECO:0007669"/>
    <property type="project" value="UniProtKB-KW"/>
</dbReference>